<dbReference type="Gene3D" id="3.40.50.150">
    <property type="entry name" value="Vaccinia Virus protein VP39"/>
    <property type="match status" value="1"/>
</dbReference>
<accession>A0A212IT63</accession>
<dbReference type="AlphaFoldDB" id="A0A212IT63"/>
<dbReference type="SUPFAM" id="SSF53335">
    <property type="entry name" value="S-adenosyl-L-methionine-dependent methyltransferases"/>
    <property type="match status" value="1"/>
</dbReference>
<protein>
    <recommendedName>
        <fullName evidence="1">Methyltransferase domain-containing protein</fullName>
    </recommendedName>
</protein>
<evidence type="ECO:0000313" key="2">
    <source>
        <dbReference type="EMBL" id="SBV90406.1"/>
    </source>
</evidence>
<dbReference type="CDD" id="cd02440">
    <property type="entry name" value="AdoMet_MTases"/>
    <property type="match status" value="1"/>
</dbReference>
<name>A0A212IT63_9DELT</name>
<gene>
    <name evidence="2" type="ORF">KL86DPRO_10011</name>
</gene>
<dbReference type="InterPro" id="IPR041698">
    <property type="entry name" value="Methyltransf_25"/>
</dbReference>
<dbReference type="Pfam" id="PF13649">
    <property type="entry name" value="Methyltransf_25"/>
    <property type="match status" value="1"/>
</dbReference>
<dbReference type="PANTHER" id="PTHR14614">
    <property type="entry name" value="HEPATOCELLULAR CARCINOMA-ASSOCIATED ANTIGEN"/>
    <property type="match status" value="1"/>
</dbReference>
<dbReference type="InterPro" id="IPR029063">
    <property type="entry name" value="SAM-dependent_MTases_sf"/>
</dbReference>
<organism evidence="2">
    <name type="scientific">uncultured delta proteobacterium</name>
    <dbReference type="NCBI Taxonomy" id="34034"/>
    <lineage>
        <taxon>Bacteria</taxon>
        <taxon>Deltaproteobacteria</taxon>
        <taxon>environmental samples</taxon>
    </lineage>
</organism>
<dbReference type="EMBL" id="FLUQ01000001">
    <property type="protein sequence ID" value="SBV90406.1"/>
    <property type="molecule type" value="Genomic_DNA"/>
</dbReference>
<evidence type="ECO:0000259" key="1">
    <source>
        <dbReference type="Pfam" id="PF13649"/>
    </source>
</evidence>
<feature type="domain" description="Methyltransferase" evidence="1">
    <location>
        <begin position="85"/>
        <end position="177"/>
    </location>
</feature>
<dbReference type="InterPro" id="IPR019410">
    <property type="entry name" value="Methyltransf_16"/>
</dbReference>
<reference evidence="2" key="1">
    <citation type="submission" date="2016-04" db="EMBL/GenBank/DDBJ databases">
        <authorList>
            <person name="Evans L.H."/>
            <person name="Alamgir A."/>
            <person name="Owens N."/>
            <person name="Weber N.D."/>
            <person name="Virtaneva K."/>
            <person name="Barbian K."/>
            <person name="Babar A."/>
            <person name="Rosenke K."/>
        </authorList>
    </citation>
    <scope>NUCLEOTIDE SEQUENCE</scope>
    <source>
        <strain evidence="2">86</strain>
    </source>
</reference>
<sequence length="233" mass="26454">MQTPTISLQMAPYSRYTPDITVPACGRDWILHRPADLETLWDSITDDEFGDDERLPYWVELWPASIALADWLADNKDRLRGKLCLDMGCGLGLSAMAASAAGAKVLAMDYEEEALRYARKNADSNKVPQPLWAVMDWRYPAVAAGTAAFIWGGDIMYERRFVDPVLRFIKHSLAPGGTVWMAEPNRDVYQYFRSALFHDNWTARPVYTGRLPAIYIQPERVSVTLWEISRGMS</sequence>
<proteinExistence type="predicted"/>